<dbReference type="Gene3D" id="1.25.40.990">
    <property type="match status" value="1"/>
</dbReference>
<keyword evidence="4" id="KW-1185">Reference proteome</keyword>
<proteinExistence type="predicted"/>
<accession>A0A835Z6Q7</accession>
<sequence length="447" mass="48778">MAEHGLLGFLREDSEAATKLAMAAMTAGKKRAKAQGAVALPKKPTKVGKPSFELTDQETEQLRQRNMQRFRDHMQGGLHSADAQAPPARAALPAAGGVVVDRSGGNVGDAQQRVRGTSAALEKSYLRLTAAPDPRTVRPPQQLAKCLQAAGRIMRGPKPAPPEAVQREPALSAGDHTRHCSQHLYPFFLAVDSVKSLPAAPPRPAGAGARGAAVVHSSARHADRRGSRLRKHVKDEWIRAEDYAWCCDQLKAIRQDLMVQGVRSQLTADVYCHHMRMALEYGDMNEFNQCQSALQALRAEGMAMPPAMQDEFDGYLLLYLLHFQDPHKLAQTLRGLSPQQRAGPIVAFAIATWRAVTAGNYHAYFRLYADAPAMAPYLLDYRLNPMREAAYARIVAGYGGALPLAFVSGELAFASEAECRAFAQRHGAVFRDDGSIDVRATRAAARR</sequence>
<protein>
    <submittedName>
        <fullName evidence="3">SAC3/GANP/Nin1/mts3/eIF-3 p25 family-domain-containing protein</fullName>
    </submittedName>
</protein>
<dbReference type="OrthoDB" id="199574at2759"/>
<dbReference type="AlphaFoldDB" id="A0A835Z6Q7"/>
<dbReference type="GO" id="GO:0005634">
    <property type="term" value="C:nucleus"/>
    <property type="evidence" value="ECO:0007669"/>
    <property type="project" value="TreeGrafter"/>
</dbReference>
<dbReference type="PANTHER" id="PTHR12436:SF4">
    <property type="entry name" value="LEUKOCYTE RECEPTOR CLUSTER MEMBER 8"/>
    <property type="match status" value="1"/>
</dbReference>
<dbReference type="Pfam" id="PF03399">
    <property type="entry name" value="SAC3_GANP"/>
    <property type="match status" value="1"/>
</dbReference>
<reference evidence="3" key="1">
    <citation type="submission" date="2021-02" db="EMBL/GenBank/DDBJ databases">
        <title>First Annotated Genome of the Yellow-green Alga Tribonema minus.</title>
        <authorList>
            <person name="Mahan K.M."/>
        </authorList>
    </citation>
    <scope>NUCLEOTIDE SEQUENCE</scope>
    <source>
        <strain evidence="3">UTEX B ZZ1240</strain>
    </source>
</reference>
<evidence type="ECO:0000313" key="3">
    <source>
        <dbReference type="EMBL" id="KAG5188040.1"/>
    </source>
</evidence>
<evidence type="ECO:0000313" key="4">
    <source>
        <dbReference type="Proteomes" id="UP000664859"/>
    </source>
</evidence>
<evidence type="ECO:0000256" key="1">
    <source>
        <dbReference type="SAM" id="MobiDB-lite"/>
    </source>
</evidence>
<dbReference type="InterPro" id="IPR045107">
    <property type="entry name" value="SAC3/GANP/THP3"/>
</dbReference>
<dbReference type="EMBL" id="JAFCMP010000079">
    <property type="protein sequence ID" value="KAG5188040.1"/>
    <property type="molecule type" value="Genomic_DNA"/>
</dbReference>
<organism evidence="3 4">
    <name type="scientific">Tribonema minus</name>
    <dbReference type="NCBI Taxonomy" id="303371"/>
    <lineage>
        <taxon>Eukaryota</taxon>
        <taxon>Sar</taxon>
        <taxon>Stramenopiles</taxon>
        <taxon>Ochrophyta</taxon>
        <taxon>PX clade</taxon>
        <taxon>Xanthophyceae</taxon>
        <taxon>Tribonematales</taxon>
        <taxon>Tribonemataceae</taxon>
        <taxon>Tribonema</taxon>
    </lineage>
</organism>
<name>A0A835Z6Q7_9STRA</name>
<comment type="caution">
    <text evidence="3">The sequence shown here is derived from an EMBL/GenBank/DDBJ whole genome shotgun (WGS) entry which is preliminary data.</text>
</comment>
<feature type="region of interest" description="Disordered" evidence="1">
    <location>
        <begin position="33"/>
        <end position="59"/>
    </location>
</feature>
<evidence type="ECO:0000259" key="2">
    <source>
        <dbReference type="Pfam" id="PF03399"/>
    </source>
</evidence>
<dbReference type="Proteomes" id="UP000664859">
    <property type="component" value="Unassembled WGS sequence"/>
</dbReference>
<dbReference type="InterPro" id="IPR005062">
    <property type="entry name" value="SAC3/GANP/THP3_conserved"/>
</dbReference>
<dbReference type="PANTHER" id="PTHR12436">
    <property type="entry name" value="80 KDA MCM3-ASSOCIATED PROTEIN"/>
    <property type="match status" value="1"/>
</dbReference>
<feature type="domain" description="SAC3/GANP/THP3 conserved" evidence="2">
    <location>
        <begin position="240"/>
        <end position="429"/>
    </location>
</feature>
<gene>
    <name evidence="3" type="ORF">JKP88DRAFT_347975</name>
</gene>